<feature type="chain" id="PRO_5015727058" description="TNFR-Cys domain-containing protein" evidence="2">
    <location>
        <begin position="20"/>
        <end position="229"/>
    </location>
</feature>
<name>A0A2S8GCY0_9BACT</name>
<keyword evidence="2" id="KW-0732">Signal</keyword>
<dbReference type="RefSeq" id="WP_105338870.1">
    <property type="nucleotide sequence ID" value="NZ_PUHZ01000025.1"/>
</dbReference>
<feature type="signal peptide" evidence="2">
    <location>
        <begin position="1"/>
        <end position="19"/>
    </location>
</feature>
<protein>
    <recommendedName>
        <fullName evidence="5">TNFR-Cys domain-containing protein</fullName>
    </recommendedName>
</protein>
<dbReference type="PROSITE" id="PS51257">
    <property type="entry name" value="PROKAR_LIPOPROTEIN"/>
    <property type="match status" value="1"/>
</dbReference>
<organism evidence="3 4">
    <name type="scientific">Blastopirellula marina</name>
    <dbReference type="NCBI Taxonomy" id="124"/>
    <lineage>
        <taxon>Bacteria</taxon>
        <taxon>Pseudomonadati</taxon>
        <taxon>Planctomycetota</taxon>
        <taxon>Planctomycetia</taxon>
        <taxon>Pirellulales</taxon>
        <taxon>Pirellulaceae</taxon>
        <taxon>Blastopirellula</taxon>
    </lineage>
</organism>
<gene>
    <name evidence="3" type="ORF">C5Y93_28525</name>
</gene>
<evidence type="ECO:0000256" key="1">
    <source>
        <dbReference type="SAM" id="MobiDB-lite"/>
    </source>
</evidence>
<accession>A0A2S8GCY0</accession>
<evidence type="ECO:0000256" key="2">
    <source>
        <dbReference type="SAM" id="SignalP"/>
    </source>
</evidence>
<comment type="caution">
    <text evidence="3">The sequence shown here is derived from an EMBL/GenBank/DDBJ whole genome shotgun (WGS) entry which is preliminary data.</text>
</comment>
<feature type="compositionally biased region" description="Polar residues" evidence="1">
    <location>
        <begin position="202"/>
        <end position="216"/>
    </location>
</feature>
<dbReference type="OrthoDB" id="264177at2"/>
<evidence type="ECO:0008006" key="5">
    <source>
        <dbReference type="Google" id="ProtNLM"/>
    </source>
</evidence>
<sequence length="229" mass="23933">MMSRHLILGLFTVAMLAAAGCRTVPSCNHCELGDVTGAPSCGCNDCGSTCGDTCGGPGTCGKSCGPNYDVCLPRIPFAEMRQRLRNGLTCGAGCSDEVYWGEWISDPPKCDPCDCFGNYIGPQGGQCRPGLLGLRTGNDSCCSMCDSGTPCNSCAHQAKMHSTGFDLSLPQEGSIIYEPAGAMPAEQMIPTPASPSDQIMYQMNGRSQPSYPTSNAAGRHPAKLGRGTL</sequence>
<evidence type="ECO:0000313" key="4">
    <source>
        <dbReference type="Proteomes" id="UP000237819"/>
    </source>
</evidence>
<feature type="region of interest" description="Disordered" evidence="1">
    <location>
        <begin position="202"/>
        <end position="229"/>
    </location>
</feature>
<reference evidence="3 4" key="1">
    <citation type="submission" date="2018-02" db="EMBL/GenBank/DDBJ databases">
        <title>Comparative genomes isolates from brazilian mangrove.</title>
        <authorList>
            <person name="Araujo J.E."/>
            <person name="Taketani R.G."/>
            <person name="Silva M.C.P."/>
            <person name="Loureco M.V."/>
            <person name="Andreote F.D."/>
        </authorList>
    </citation>
    <scope>NUCLEOTIDE SEQUENCE [LARGE SCALE GENOMIC DNA]</scope>
    <source>
        <strain evidence="3 4">Nap-Phe MGV</strain>
    </source>
</reference>
<dbReference type="AlphaFoldDB" id="A0A2S8GCY0"/>
<proteinExistence type="predicted"/>
<evidence type="ECO:0000313" key="3">
    <source>
        <dbReference type="EMBL" id="PQO42289.1"/>
    </source>
</evidence>
<dbReference type="Proteomes" id="UP000237819">
    <property type="component" value="Unassembled WGS sequence"/>
</dbReference>
<dbReference type="EMBL" id="PUHZ01000025">
    <property type="protein sequence ID" value="PQO42289.1"/>
    <property type="molecule type" value="Genomic_DNA"/>
</dbReference>